<dbReference type="EMBL" id="QRWT01000011">
    <property type="protein sequence ID" value="RGT51458.1"/>
    <property type="molecule type" value="Genomic_DNA"/>
</dbReference>
<name>A0A3E4L2V0_9BACE</name>
<evidence type="ECO:0000313" key="9">
    <source>
        <dbReference type="Proteomes" id="UP000286003"/>
    </source>
</evidence>
<dbReference type="EMBL" id="RCXO01000010">
    <property type="protein sequence ID" value="RYT80613.1"/>
    <property type="molecule type" value="Genomic_DNA"/>
</dbReference>
<proteinExistence type="predicted"/>
<gene>
    <name evidence="3" type="ORF">DWX27_12205</name>
    <name evidence="5" type="ORF">DWZ32_22645</name>
    <name evidence="4" type="ORF">DWZ95_05305</name>
    <name evidence="6" type="ORF">EAJ06_09320</name>
</gene>
<evidence type="ECO:0000313" key="3">
    <source>
        <dbReference type="EMBL" id="RGT51458.1"/>
    </source>
</evidence>
<evidence type="ECO:0000313" key="5">
    <source>
        <dbReference type="EMBL" id="RHN01951.1"/>
    </source>
</evidence>
<dbReference type="OrthoDB" id="9872962at2"/>
<sequence length="276" mass="31676">MNTKGVAFLTIAATLAAISVTVFLIEWESSPLIILFVVLGLLAIVSNLILVSKLFAMYQKSKRQVQSVLYEKECMADAMENIRKEMQQQNLQLSEFEVIRKNLQKFKSFPDIQSDSSINEDFGKIISFLLNLNLSPVNEQSLLRVEQKIERLTTANQFLSALYNTQWKRLNDKLAECEDIISPQNQVDIQQAVFELALPLHDFLSWYARDLNYLNRYTYNINLVKNQMQTSDATFNEVPSVSGNPYKCPKDVRGIKQLLTNIGVKQLEVFILGYKF</sequence>
<reference evidence="6 10" key="2">
    <citation type="journal article" date="2019" name="Science, e1252229">
        <title>Invertible promoters mediate bacterial phase variation, antibiotic resistance, and host adaptation in the gut.</title>
        <authorList>
            <person name="Jiang X."/>
            <person name="Hall A.B."/>
            <person name="Arthur T.D."/>
            <person name="Plichta D.R."/>
            <person name="Covington C.T."/>
            <person name="Poyet M."/>
            <person name="Crothers J."/>
            <person name="Moses P.L."/>
            <person name="Tolonen A.C."/>
            <person name="Vlamakis H."/>
            <person name="Alm E.J."/>
            <person name="Xavier R.J."/>
        </authorList>
    </citation>
    <scope>NUCLEOTIDE SEQUENCE [LARGE SCALE GENOMIC DNA]</scope>
    <source>
        <strain evidence="10">bf_0095</strain>
        <strain evidence="6">Bf_0095</strain>
    </source>
</reference>
<keyword evidence="2" id="KW-0812">Transmembrane</keyword>
<evidence type="ECO:0000313" key="7">
    <source>
        <dbReference type="Proteomes" id="UP000284772"/>
    </source>
</evidence>
<dbReference type="Proteomes" id="UP000286003">
    <property type="component" value="Unassembled WGS sequence"/>
</dbReference>
<keyword evidence="10" id="KW-1185">Reference proteome</keyword>
<comment type="caution">
    <text evidence="4">The sequence shown here is derived from an EMBL/GenBank/DDBJ whole genome shotgun (WGS) entry which is preliminary data.</text>
</comment>
<dbReference type="Proteomes" id="UP000285013">
    <property type="component" value="Unassembled WGS sequence"/>
</dbReference>
<dbReference type="Proteomes" id="UP000291191">
    <property type="component" value="Unassembled WGS sequence"/>
</dbReference>
<feature type="coiled-coil region" evidence="1">
    <location>
        <begin position="72"/>
        <end position="99"/>
    </location>
</feature>
<keyword evidence="1" id="KW-0175">Coiled coil</keyword>
<dbReference type="EMBL" id="QRPE01000003">
    <property type="protein sequence ID" value="RHL95230.1"/>
    <property type="molecule type" value="Genomic_DNA"/>
</dbReference>
<dbReference type="GeneID" id="26158872"/>
<keyword evidence="2" id="KW-1133">Transmembrane helix</keyword>
<evidence type="ECO:0000256" key="1">
    <source>
        <dbReference type="SAM" id="Coils"/>
    </source>
</evidence>
<accession>A0A3E4L2V0</accession>
<protein>
    <submittedName>
        <fullName evidence="4">Uncharacterized protein</fullName>
    </submittedName>
</protein>
<reference evidence="7 8" key="1">
    <citation type="submission" date="2018-08" db="EMBL/GenBank/DDBJ databases">
        <title>A genome reference for cultivated species of the human gut microbiota.</title>
        <authorList>
            <person name="Zou Y."/>
            <person name="Xue W."/>
            <person name="Luo G."/>
        </authorList>
    </citation>
    <scope>NUCLEOTIDE SEQUENCE [LARGE SCALE GENOMIC DNA]</scope>
    <source>
        <strain evidence="3 7">AF19-10AC</strain>
        <strain evidence="5 9">AF31-23</strain>
        <strain evidence="4 8">AF36-16BH</strain>
    </source>
</reference>
<dbReference type="RefSeq" id="WP_007661647.1">
    <property type="nucleotide sequence ID" value="NZ_CABMMK010000002.1"/>
</dbReference>
<evidence type="ECO:0000313" key="10">
    <source>
        <dbReference type="Proteomes" id="UP000291191"/>
    </source>
</evidence>
<evidence type="ECO:0000313" key="4">
    <source>
        <dbReference type="EMBL" id="RHL95230.1"/>
    </source>
</evidence>
<evidence type="ECO:0000313" key="6">
    <source>
        <dbReference type="EMBL" id="RYT80613.1"/>
    </source>
</evidence>
<keyword evidence="2" id="KW-0472">Membrane</keyword>
<dbReference type="AlphaFoldDB" id="A0A3E4L2V0"/>
<organism evidence="4 8">
    <name type="scientific">Bacteroides intestinalis</name>
    <dbReference type="NCBI Taxonomy" id="329854"/>
    <lineage>
        <taxon>Bacteria</taxon>
        <taxon>Pseudomonadati</taxon>
        <taxon>Bacteroidota</taxon>
        <taxon>Bacteroidia</taxon>
        <taxon>Bacteroidales</taxon>
        <taxon>Bacteroidaceae</taxon>
        <taxon>Bacteroides</taxon>
    </lineage>
</organism>
<feature type="transmembrane region" description="Helical" evidence="2">
    <location>
        <begin position="33"/>
        <end position="56"/>
    </location>
</feature>
<feature type="transmembrane region" description="Helical" evidence="2">
    <location>
        <begin position="7"/>
        <end position="27"/>
    </location>
</feature>
<dbReference type="Proteomes" id="UP000284772">
    <property type="component" value="Unassembled WGS sequence"/>
</dbReference>
<dbReference type="EMBL" id="QRQM01000044">
    <property type="protein sequence ID" value="RHN01951.1"/>
    <property type="molecule type" value="Genomic_DNA"/>
</dbReference>
<evidence type="ECO:0000256" key="2">
    <source>
        <dbReference type="SAM" id="Phobius"/>
    </source>
</evidence>
<evidence type="ECO:0000313" key="8">
    <source>
        <dbReference type="Proteomes" id="UP000285013"/>
    </source>
</evidence>